<name>A0A2D3WBA9_9BACT</name>
<organism evidence="2 3">
    <name type="scientific">Sulfurospirillum cavolei</name>
    <dbReference type="NCBI Taxonomy" id="366522"/>
    <lineage>
        <taxon>Bacteria</taxon>
        <taxon>Pseudomonadati</taxon>
        <taxon>Campylobacterota</taxon>
        <taxon>Epsilonproteobacteria</taxon>
        <taxon>Campylobacterales</taxon>
        <taxon>Sulfurospirillaceae</taxon>
        <taxon>Sulfurospirillum</taxon>
    </lineage>
</organism>
<dbReference type="InterPro" id="IPR038765">
    <property type="entry name" value="Papain-like_cys_pep_sf"/>
</dbReference>
<dbReference type="STRING" id="366522.GCA_001548055_01834"/>
<dbReference type="AlphaFoldDB" id="A0A2D3WBA9"/>
<protein>
    <submittedName>
        <fullName evidence="2">Transglutaminase</fullName>
    </submittedName>
</protein>
<dbReference type="PANTHER" id="PTHR33490:SF7">
    <property type="entry name" value="BLR2979 PROTEIN"/>
    <property type="match status" value="1"/>
</dbReference>
<proteinExistence type="predicted"/>
<sequence length="296" mass="33189">MTYEIYHQTAFHYQGLVTFSHNIARLRPKESVTQHVVNFQMEVTPLAYETSDFTDMFGNATSHLLIREAHRSLSVVGRSHVSIDEQEVLRRVERFEALTLTCEEVASALTRFDPDAIEAKLFLFDSKRIPKASDAIRAYARRSFEPHRPIAEAIKEFMGRIYDDFDFVAGFSDITTPIEEIFEAKKGVCQDFAQFAIAALRSLGLSARYVSGYIETVPPLGGEKLFGSDASHAWVGVYIPQYGWAAFDPTNNLLASTQHIVLGSGRDYDDVAPLRGVVLSSGQSKLSIEVDVRRNV</sequence>
<feature type="domain" description="Transglutaminase-like" evidence="1">
    <location>
        <begin position="181"/>
        <end position="251"/>
    </location>
</feature>
<dbReference type="EMBL" id="DLUG01000188">
    <property type="protein sequence ID" value="DAB36007.1"/>
    <property type="molecule type" value="Genomic_DNA"/>
</dbReference>
<comment type="caution">
    <text evidence="2">The sequence shown here is derived from an EMBL/GenBank/DDBJ whole genome shotgun (WGS) entry which is preliminary data.</text>
</comment>
<reference evidence="2 3" key="1">
    <citation type="journal article" date="2017" name="Front. Microbiol.">
        <title>Comparative Genomic Analysis of the Class Epsilonproteobacteria and Proposed Reclassification to Epsilonbacteraeota (phyl. nov.).</title>
        <authorList>
            <person name="Waite D.W."/>
            <person name="Vanwonterghem I."/>
            <person name="Rinke C."/>
            <person name="Parks D.H."/>
            <person name="Zhang Y."/>
            <person name="Takai K."/>
            <person name="Sievert S.M."/>
            <person name="Simon J."/>
            <person name="Campbell B.J."/>
            <person name="Hanson T.E."/>
            <person name="Woyke T."/>
            <person name="Klotz M.G."/>
            <person name="Hugenholtz P."/>
        </authorList>
    </citation>
    <scope>NUCLEOTIDE SEQUENCE [LARGE SCALE GENOMIC DNA]</scope>
    <source>
        <strain evidence="2">UBA11420</strain>
    </source>
</reference>
<dbReference type="Gene3D" id="3.10.620.30">
    <property type="match status" value="1"/>
</dbReference>
<evidence type="ECO:0000313" key="2">
    <source>
        <dbReference type="EMBL" id="DAB36007.1"/>
    </source>
</evidence>
<dbReference type="InterPro" id="IPR002931">
    <property type="entry name" value="Transglutaminase-like"/>
</dbReference>
<dbReference type="Pfam" id="PF01841">
    <property type="entry name" value="Transglut_core"/>
    <property type="match status" value="1"/>
</dbReference>
<dbReference type="SUPFAM" id="SSF54001">
    <property type="entry name" value="Cysteine proteinases"/>
    <property type="match status" value="1"/>
</dbReference>
<dbReference type="PANTHER" id="PTHR33490">
    <property type="entry name" value="BLR5614 PROTEIN-RELATED"/>
    <property type="match status" value="1"/>
</dbReference>
<evidence type="ECO:0000259" key="1">
    <source>
        <dbReference type="SMART" id="SM00460"/>
    </source>
</evidence>
<gene>
    <name evidence="2" type="ORF">CFH80_07165</name>
</gene>
<evidence type="ECO:0000313" key="3">
    <source>
        <dbReference type="Proteomes" id="UP000231638"/>
    </source>
</evidence>
<dbReference type="InterPro" id="IPR013589">
    <property type="entry name" value="Bac_transglu_N"/>
</dbReference>
<accession>A0A2D3WBA9</accession>
<dbReference type="Proteomes" id="UP000231638">
    <property type="component" value="Unassembled WGS sequence"/>
</dbReference>
<dbReference type="SMART" id="SM00460">
    <property type="entry name" value="TGc"/>
    <property type="match status" value="1"/>
</dbReference>
<dbReference type="Pfam" id="PF08379">
    <property type="entry name" value="Bact_transglu_N"/>
    <property type="match status" value="1"/>
</dbReference>